<organism evidence="2 3">
    <name type="scientific">Flavobacterium yafengii</name>
    <dbReference type="NCBI Taxonomy" id="3041253"/>
    <lineage>
        <taxon>Bacteria</taxon>
        <taxon>Pseudomonadati</taxon>
        <taxon>Bacteroidota</taxon>
        <taxon>Flavobacteriia</taxon>
        <taxon>Flavobacteriales</taxon>
        <taxon>Flavobacteriaceae</taxon>
        <taxon>Flavobacterium</taxon>
    </lineage>
</organism>
<keyword evidence="3" id="KW-1185">Reference proteome</keyword>
<dbReference type="Proteomes" id="UP001228643">
    <property type="component" value="Unassembled WGS sequence"/>
</dbReference>
<reference evidence="2 3" key="1">
    <citation type="submission" date="2023-04" db="EMBL/GenBank/DDBJ databases">
        <title>Two novel species of Flavobacterium.</title>
        <authorList>
            <person name="Liu Q."/>
            <person name="Xin Y.-H."/>
        </authorList>
    </citation>
    <scope>NUCLEOTIDE SEQUENCE [LARGE SCALE GENOMIC DNA]</scope>
    <source>
        <strain evidence="2 3">LB2P87</strain>
    </source>
</reference>
<gene>
    <name evidence="2" type="ORF">QLS97_01800</name>
</gene>
<dbReference type="RefSeq" id="WP_282713975.1">
    <property type="nucleotide sequence ID" value="NZ_JASCRT010000004.1"/>
</dbReference>
<dbReference type="AlphaFoldDB" id="A0AAW6TIV6"/>
<evidence type="ECO:0000313" key="2">
    <source>
        <dbReference type="EMBL" id="MDI5948369.1"/>
    </source>
</evidence>
<name>A0AAW6TIV6_9FLAO</name>
<dbReference type="InterPro" id="IPR018873">
    <property type="entry name" value="KilA-N_DNA-bd_domain"/>
</dbReference>
<evidence type="ECO:0000259" key="1">
    <source>
        <dbReference type="Pfam" id="PF10543"/>
    </source>
</evidence>
<feature type="domain" description="KilA-N DNA-binding" evidence="1">
    <location>
        <begin position="8"/>
        <end position="58"/>
    </location>
</feature>
<evidence type="ECO:0000313" key="3">
    <source>
        <dbReference type="Proteomes" id="UP001228643"/>
    </source>
</evidence>
<protein>
    <submittedName>
        <fullName evidence="2">ORF6N domain-containing protein</fullName>
    </submittedName>
</protein>
<dbReference type="Pfam" id="PF10543">
    <property type="entry name" value="ORF6N"/>
    <property type="match status" value="1"/>
</dbReference>
<proteinExistence type="predicted"/>
<comment type="caution">
    <text evidence="2">The sequence shown here is derived from an EMBL/GenBank/DDBJ whole genome shotgun (WGS) entry which is preliminary data.</text>
</comment>
<accession>A0AAW6TIV6</accession>
<dbReference type="EMBL" id="JASCRY010000001">
    <property type="protein sequence ID" value="MDI5948369.1"/>
    <property type="molecule type" value="Genomic_DNA"/>
</dbReference>
<sequence length="58" mass="6810">MQIATLQSKIHDIQGLKVILDFDLATLYEVETKVLNQAVKRNIKRFPSDFMFRLTIEE</sequence>